<feature type="region of interest" description="Disordered" evidence="1">
    <location>
        <begin position="29"/>
        <end position="68"/>
    </location>
</feature>
<evidence type="ECO:0000313" key="2">
    <source>
        <dbReference type="EMBL" id="KAF3581273.1"/>
    </source>
</evidence>
<feature type="compositionally biased region" description="Basic and acidic residues" evidence="1">
    <location>
        <begin position="196"/>
        <end position="214"/>
    </location>
</feature>
<feature type="region of interest" description="Disordered" evidence="1">
    <location>
        <begin position="1"/>
        <end position="20"/>
    </location>
</feature>
<reference evidence="2 3" key="1">
    <citation type="journal article" date="2020" name="BMC Genomics">
        <title>Intraspecific diversification of the crop wild relative Brassica cretica Lam. using demographic model selection.</title>
        <authorList>
            <person name="Kioukis A."/>
            <person name="Michalopoulou V.A."/>
            <person name="Briers L."/>
            <person name="Pirintsos S."/>
            <person name="Studholme D.J."/>
            <person name="Pavlidis P."/>
            <person name="Sarris P.F."/>
        </authorList>
    </citation>
    <scope>NUCLEOTIDE SEQUENCE [LARGE SCALE GENOMIC DNA]</scope>
    <source>
        <strain evidence="3">cv. PFS-1207/04</strain>
    </source>
</reference>
<evidence type="ECO:0000313" key="3">
    <source>
        <dbReference type="Proteomes" id="UP000266723"/>
    </source>
</evidence>
<feature type="compositionally biased region" description="Polar residues" evidence="1">
    <location>
        <begin position="40"/>
        <end position="57"/>
    </location>
</feature>
<protein>
    <submittedName>
        <fullName evidence="2">Uncharacterized protein</fullName>
    </submittedName>
</protein>
<name>A0ABQ7DT51_BRACR</name>
<accession>A0ABQ7DT51</accession>
<evidence type="ECO:0000256" key="1">
    <source>
        <dbReference type="SAM" id="MobiDB-lite"/>
    </source>
</evidence>
<feature type="region of interest" description="Disordered" evidence="1">
    <location>
        <begin position="192"/>
        <end position="220"/>
    </location>
</feature>
<gene>
    <name evidence="2" type="ORF">DY000_02030865</name>
</gene>
<keyword evidence="3" id="KW-1185">Reference proteome</keyword>
<proteinExistence type="predicted"/>
<comment type="caution">
    <text evidence="2">The sequence shown here is derived from an EMBL/GenBank/DDBJ whole genome shotgun (WGS) entry which is preliminary data.</text>
</comment>
<dbReference type="Proteomes" id="UP000266723">
    <property type="component" value="Unassembled WGS sequence"/>
</dbReference>
<sequence>MARYEFGHLETVDSPTQQDELAHAIKCQEEGRVEAPPEASIQSSFEADDVTTASDLETSYVPKSPIYPLSPPTELARCPINASRNKDTPPTAGYSSSTILRYLLSRLEKMSQEEETQAAVLNEAQAACHNRIDELEHLVARLQVRSEVQAIKTQRIQTANQTPLNDHRQEITVALTEQVRILRDLLVQLRTSTEPTTHEPGAEKDAHTQHVERPTRRRNS</sequence>
<feature type="compositionally biased region" description="Basic and acidic residues" evidence="1">
    <location>
        <begin position="1"/>
        <end position="11"/>
    </location>
</feature>
<dbReference type="EMBL" id="QGKV02000649">
    <property type="protein sequence ID" value="KAF3581273.1"/>
    <property type="molecule type" value="Genomic_DNA"/>
</dbReference>
<organism evidence="2 3">
    <name type="scientific">Brassica cretica</name>
    <name type="common">Mustard</name>
    <dbReference type="NCBI Taxonomy" id="69181"/>
    <lineage>
        <taxon>Eukaryota</taxon>
        <taxon>Viridiplantae</taxon>
        <taxon>Streptophyta</taxon>
        <taxon>Embryophyta</taxon>
        <taxon>Tracheophyta</taxon>
        <taxon>Spermatophyta</taxon>
        <taxon>Magnoliopsida</taxon>
        <taxon>eudicotyledons</taxon>
        <taxon>Gunneridae</taxon>
        <taxon>Pentapetalae</taxon>
        <taxon>rosids</taxon>
        <taxon>malvids</taxon>
        <taxon>Brassicales</taxon>
        <taxon>Brassicaceae</taxon>
        <taxon>Brassiceae</taxon>
        <taxon>Brassica</taxon>
    </lineage>
</organism>